<dbReference type="InterPro" id="IPR050508">
    <property type="entry name" value="Methyltransf_Superfamily"/>
</dbReference>
<comment type="caution">
    <text evidence="2">The sequence shown here is derived from an EMBL/GenBank/DDBJ whole genome shotgun (WGS) entry which is preliminary data.</text>
</comment>
<dbReference type="OrthoDB" id="7348755at2"/>
<dbReference type="PANTHER" id="PTHR42912">
    <property type="entry name" value="METHYLTRANSFERASE"/>
    <property type="match status" value="1"/>
</dbReference>
<dbReference type="GO" id="GO:0032259">
    <property type="term" value="P:methylation"/>
    <property type="evidence" value="ECO:0007669"/>
    <property type="project" value="UniProtKB-KW"/>
</dbReference>
<dbReference type="Gene3D" id="3.40.50.150">
    <property type="entry name" value="Vaccinia Virus protein VP39"/>
    <property type="match status" value="1"/>
</dbReference>
<keyword evidence="3" id="KW-1185">Reference proteome</keyword>
<name>A0A843YPE7_9BURK</name>
<accession>A0A843YPE7</accession>
<dbReference type="PANTHER" id="PTHR42912:SF94">
    <property type="entry name" value="METHYLTRANSFERASE TYPE 11 DOMAIN-CONTAINING PROTEIN"/>
    <property type="match status" value="1"/>
</dbReference>
<protein>
    <submittedName>
        <fullName evidence="2">Methyltransferase domain-containing protein</fullName>
    </submittedName>
</protein>
<proteinExistence type="predicted"/>
<dbReference type="InterPro" id="IPR029063">
    <property type="entry name" value="SAM-dependent_MTases_sf"/>
</dbReference>
<dbReference type="GO" id="GO:0008757">
    <property type="term" value="F:S-adenosylmethionine-dependent methyltransferase activity"/>
    <property type="evidence" value="ECO:0007669"/>
    <property type="project" value="InterPro"/>
</dbReference>
<evidence type="ECO:0000313" key="2">
    <source>
        <dbReference type="EMBL" id="MQR00880.1"/>
    </source>
</evidence>
<dbReference type="Pfam" id="PF08241">
    <property type="entry name" value="Methyltransf_11"/>
    <property type="match status" value="1"/>
</dbReference>
<dbReference type="Proteomes" id="UP000451565">
    <property type="component" value="Unassembled WGS sequence"/>
</dbReference>
<dbReference type="SUPFAM" id="SSF53335">
    <property type="entry name" value="S-adenosyl-L-methionine-dependent methyltransferases"/>
    <property type="match status" value="1"/>
</dbReference>
<reference evidence="2 3" key="1">
    <citation type="submission" date="2019-10" db="EMBL/GenBank/DDBJ databases">
        <title>Glaciimonas soli sp. nov., a psychrophilic bacterium isolated from the forest soil of a high elevation mountain in Taiwan.</title>
        <authorList>
            <person name="Wang L.-T."/>
            <person name="Shieh W.Y."/>
        </authorList>
    </citation>
    <scope>NUCLEOTIDE SEQUENCE [LARGE SCALE GENOMIC DNA]</scope>
    <source>
        <strain evidence="2 3">GS1</strain>
    </source>
</reference>
<keyword evidence="2" id="KW-0808">Transferase</keyword>
<keyword evidence="2" id="KW-0489">Methyltransferase</keyword>
<sequence>MDTQTLQAYDAAAADYADDWHSQSAPVDLYETVARHFHPGLTADIGCGSGREVAWLVTHGFAAIGYDASNGLLQQAQARYPELTFMQASLPLLDGIADASFDNVLCETVIMHLDKEHIPAAVRRLTAVLKPGGMLYLSWRVTLNDDLRDPAGRLYTAFDSELIRQELSGCALLLDEELISASSGKIIHRVLAHKSK</sequence>
<organism evidence="2 3">
    <name type="scientific">Glaciimonas soli</name>
    <dbReference type="NCBI Taxonomy" id="2590999"/>
    <lineage>
        <taxon>Bacteria</taxon>
        <taxon>Pseudomonadati</taxon>
        <taxon>Pseudomonadota</taxon>
        <taxon>Betaproteobacteria</taxon>
        <taxon>Burkholderiales</taxon>
        <taxon>Oxalobacteraceae</taxon>
        <taxon>Glaciimonas</taxon>
    </lineage>
</organism>
<dbReference type="AlphaFoldDB" id="A0A843YPE7"/>
<dbReference type="RefSeq" id="WP_153234491.1">
    <property type="nucleotide sequence ID" value="NZ_WINI01000004.1"/>
</dbReference>
<dbReference type="CDD" id="cd02440">
    <property type="entry name" value="AdoMet_MTases"/>
    <property type="match status" value="1"/>
</dbReference>
<gene>
    <name evidence="2" type="ORF">GEV47_09305</name>
</gene>
<dbReference type="EMBL" id="WINI01000004">
    <property type="protein sequence ID" value="MQR00880.1"/>
    <property type="molecule type" value="Genomic_DNA"/>
</dbReference>
<dbReference type="InterPro" id="IPR013216">
    <property type="entry name" value="Methyltransf_11"/>
</dbReference>
<feature type="domain" description="Methyltransferase type 11" evidence="1">
    <location>
        <begin position="44"/>
        <end position="137"/>
    </location>
</feature>
<evidence type="ECO:0000259" key="1">
    <source>
        <dbReference type="Pfam" id="PF08241"/>
    </source>
</evidence>
<evidence type="ECO:0000313" key="3">
    <source>
        <dbReference type="Proteomes" id="UP000451565"/>
    </source>
</evidence>